<evidence type="ECO:0000313" key="4">
    <source>
        <dbReference type="EMBL" id="CAL1411463.1"/>
    </source>
</evidence>
<keyword evidence="1" id="KW-0507">mRNA processing</keyword>
<gene>
    <name evidence="4" type="ORF">LTRI10_LOCUS50819</name>
</gene>
<dbReference type="GO" id="GO:0080156">
    <property type="term" value="P:mitochondrial mRNA modification"/>
    <property type="evidence" value="ECO:0007669"/>
    <property type="project" value="TreeGrafter"/>
</dbReference>
<accession>A0AAV2GNR6</accession>
<dbReference type="EMBL" id="OZ034822">
    <property type="protein sequence ID" value="CAL1411463.1"/>
    <property type="molecule type" value="Genomic_DNA"/>
</dbReference>
<dbReference type="GO" id="GO:0005739">
    <property type="term" value="C:mitochondrion"/>
    <property type="evidence" value="ECO:0007669"/>
    <property type="project" value="TreeGrafter"/>
</dbReference>
<organism evidence="4 5">
    <name type="scientific">Linum trigynum</name>
    <dbReference type="NCBI Taxonomy" id="586398"/>
    <lineage>
        <taxon>Eukaryota</taxon>
        <taxon>Viridiplantae</taxon>
        <taxon>Streptophyta</taxon>
        <taxon>Embryophyta</taxon>
        <taxon>Tracheophyta</taxon>
        <taxon>Spermatophyta</taxon>
        <taxon>Magnoliopsida</taxon>
        <taxon>eudicotyledons</taxon>
        <taxon>Gunneridae</taxon>
        <taxon>Pentapetalae</taxon>
        <taxon>rosids</taxon>
        <taxon>fabids</taxon>
        <taxon>Malpighiales</taxon>
        <taxon>Linaceae</taxon>
        <taxon>Linum</taxon>
    </lineage>
</organism>
<dbReference type="Pfam" id="PF21864">
    <property type="entry name" value="MORF_dom"/>
    <property type="match status" value="2"/>
</dbReference>
<feature type="domain" description="MORF/ORRM1/DAG-like MORF" evidence="3">
    <location>
        <begin position="314"/>
        <end position="398"/>
    </location>
</feature>
<evidence type="ECO:0000259" key="3">
    <source>
        <dbReference type="Pfam" id="PF21864"/>
    </source>
</evidence>
<dbReference type="GO" id="GO:0006397">
    <property type="term" value="P:mRNA processing"/>
    <property type="evidence" value="ECO:0007669"/>
    <property type="project" value="UniProtKB-KW"/>
</dbReference>
<evidence type="ECO:0000313" key="5">
    <source>
        <dbReference type="Proteomes" id="UP001497516"/>
    </source>
</evidence>
<sequence>MGRRVSRLTPSPPAATHLLRRHTLVYPLSHPQFRSGASSPTWCTAIRWHHTDRADVGTEGAEETAARSAGAGCSDNEQQQQLQYCLVVMGKRYPGYQQPTQTTFFRDSLEKMCDILHRIRGAKKKKTYLVDFYVCGDQAAFGCKIDTEMAKKLKGMPEVADVIQCNSEPASGRADHSHLTADSCFDNKRQVPNWIISMGQPSGEELTEQQSVDFSMKKLVPILDSLLNKYSLEILINEDEVAFGCEIHEETAKKLKGMPGVVEVIQSPRTHSATCFFELSEDDSCSDEEMADYEPLPQFPSSFSDVIGNQKKLNHWMIFKEKPRDRVLTTDREMMEYSLETLAPVLSYRVRREKGAKPKVKQELAIYGWDQVFVFGLDMEDELVDKLIGMPGVVGVVRKGDHECMKLTEVNVMPYPFPFKVKLYLKSEQTEGLFTLDRQRIANLGLPMQGIGGNGLLMQGIDL</sequence>
<dbReference type="PANTHER" id="PTHR31346">
    <property type="entry name" value="MULTIPLE ORGANELLAR RNA EDITING FACTOR 2, CHLOROPLASTIC-RELATED-RELATED"/>
    <property type="match status" value="1"/>
</dbReference>
<keyword evidence="5" id="KW-1185">Reference proteome</keyword>
<protein>
    <recommendedName>
        <fullName evidence="3">MORF/ORRM1/DAG-like MORF domain-containing protein</fullName>
    </recommendedName>
</protein>
<dbReference type="InterPro" id="IPR054059">
    <property type="entry name" value="MORF/ORRM1/DAG-like_MORF"/>
</dbReference>
<proteinExistence type="predicted"/>
<reference evidence="4 5" key="1">
    <citation type="submission" date="2024-04" db="EMBL/GenBank/DDBJ databases">
        <authorList>
            <person name="Fracassetti M."/>
        </authorList>
    </citation>
    <scope>NUCLEOTIDE SEQUENCE [LARGE SCALE GENOMIC DNA]</scope>
</reference>
<feature type="domain" description="MORF/ORRM1/DAG-like MORF" evidence="3">
    <location>
        <begin position="193"/>
        <end position="271"/>
    </location>
</feature>
<evidence type="ECO:0000256" key="1">
    <source>
        <dbReference type="ARBA" id="ARBA00022664"/>
    </source>
</evidence>
<name>A0AAV2GNR6_9ROSI</name>
<keyword evidence="2" id="KW-0809">Transit peptide</keyword>
<dbReference type="InterPro" id="IPR039206">
    <property type="entry name" value="MORF/ORRM1/DAG-like"/>
</dbReference>
<evidence type="ECO:0000256" key="2">
    <source>
        <dbReference type="ARBA" id="ARBA00022946"/>
    </source>
</evidence>
<dbReference type="AlphaFoldDB" id="A0AAV2GNR6"/>
<dbReference type="Proteomes" id="UP001497516">
    <property type="component" value="Chromosome 9"/>
</dbReference>
<dbReference type="GO" id="GO:0016554">
    <property type="term" value="P:cytidine to uridine editing"/>
    <property type="evidence" value="ECO:0007669"/>
    <property type="project" value="InterPro"/>
</dbReference>